<evidence type="ECO:0000259" key="7">
    <source>
        <dbReference type="PROSITE" id="PS50110"/>
    </source>
</evidence>
<evidence type="ECO:0000313" key="8">
    <source>
        <dbReference type="EMBL" id="MBW3083750.1"/>
    </source>
</evidence>
<evidence type="ECO:0000313" key="9">
    <source>
        <dbReference type="Proteomes" id="UP000812844"/>
    </source>
</evidence>
<evidence type="ECO:0000256" key="4">
    <source>
        <dbReference type="ARBA" id="ARBA00023163"/>
    </source>
</evidence>
<accession>A0ABS6WC43</accession>
<dbReference type="PROSITE" id="PS50110">
    <property type="entry name" value="RESPONSE_REGULATORY"/>
    <property type="match status" value="1"/>
</dbReference>
<dbReference type="Proteomes" id="UP000812844">
    <property type="component" value="Unassembled WGS sequence"/>
</dbReference>
<gene>
    <name evidence="8" type="ORF">KIH73_10380</name>
</gene>
<organism evidence="8 9">
    <name type="scientific">Bifidobacterium phasiani</name>
    <dbReference type="NCBI Taxonomy" id="2834431"/>
    <lineage>
        <taxon>Bacteria</taxon>
        <taxon>Bacillati</taxon>
        <taxon>Actinomycetota</taxon>
        <taxon>Actinomycetes</taxon>
        <taxon>Bifidobacteriales</taxon>
        <taxon>Bifidobacteriaceae</taxon>
        <taxon>Bifidobacterium</taxon>
    </lineage>
</organism>
<dbReference type="PROSITE" id="PS00622">
    <property type="entry name" value="HTH_LUXR_1"/>
    <property type="match status" value="1"/>
</dbReference>
<proteinExistence type="predicted"/>
<evidence type="ECO:0000256" key="5">
    <source>
        <dbReference type="PROSITE-ProRule" id="PRU00169"/>
    </source>
</evidence>
<keyword evidence="9" id="KW-1185">Reference proteome</keyword>
<evidence type="ECO:0000259" key="6">
    <source>
        <dbReference type="PROSITE" id="PS50043"/>
    </source>
</evidence>
<evidence type="ECO:0000256" key="2">
    <source>
        <dbReference type="ARBA" id="ARBA00023015"/>
    </source>
</evidence>
<dbReference type="InterPro" id="IPR058245">
    <property type="entry name" value="NreC/VraR/RcsB-like_REC"/>
</dbReference>
<dbReference type="PROSITE" id="PS50043">
    <property type="entry name" value="HTH_LUXR_2"/>
    <property type="match status" value="1"/>
</dbReference>
<feature type="domain" description="Response regulatory" evidence="7">
    <location>
        <begin position="1"/>
        <end position="118"/>
    </location>
</feature>
<feature type="modified residue" description="4-aspartylphosphate" evidence="5">
    <location>
        <position position="53"/>
    </location>
</feature>
<dbReference type="SMART" id="SM00448">
    <property type="entry name" value="REC"/>
    <property type="match status" value="1"/>
</dbReference>
<evidence type="ECO:0000256" key="1">
    <source>
        <dbReference type="ARBA" id="ARBA00022553"/>
    </source>
</evidence>
<reference evidence="8 9" key="1">
    <citation type="submission" date="2021-05" db="EMBL/GenBank/DDBJ databases">
        <title>Phylogenetic classification of ten novel species belonging to the genus Bifidobacterium comprising B. colchicus sp. nov., B. abeli sp. nov., B. bicoloris sp. nov., B. guerezis sp. nov., B. rosaliae sp. nov., B. santillanensis sp. nov., B. argentati sp. nov., B. amazzoni sp. nov., B. pluviali sp. nov., and B. pinnaculum sp. nov.</title>
        <authorList>
            <person name="Lugli G.A."/>
            <person name="Ruiz Garcia L."/>
            <person name="Margolles A."/>
            <person name="Ventura M."/>
        </authorList>
    </citation>
    <scope>NUCLEOTIDE SEQUENCE [LARGE SCALE GENOMIC DNA]</scope>
    <source>
        <strain evidence="8 9">6T3</strain>
    </source>
</reference>
<feature type="domain" description="HTH luxR-type" evidence="6">
    <location>
        <begin position="143"/>
        <end position="208"/>
    </location>
</feature>
<dbReference type="SMART" id="SM00421">
    <property type="entry name" value="HTH_LUXR"/>
    <property type="match status" value="1"/>
</dbReference>
<protein>
    <submittedName>
        <fullName evidence="8">Response regulator transcription factor</fullName>
    </submittedName>
</protein>
<name>A0ABS6WC43_9BIFI</name>
<comment type="caution">
    <text evidence="8">The sequence shown here is derived from an EMBL/GenBank/DDBJ whole genome shotgun (WGS) entry which is preliminary data.</text>
</comment>
<dbReference type="CDD" id="cd06170">
    <property type="entry name" value="LuxR_C_like"/>
    <property type="match status" value="1"/>
</dbReference>
<dbReference type="Pfam" id="PF00196">
    <property type="entry name" value="GerE"/>
    <property type="match status" value="1"/>
</dbReference>
<sequence length="210" mass="22646">MAIMDNDRMAALALRSLLSRTLPGYEILPPVSTGAEAIRICCDVHPPTVLLADIAMNDINGPTVAKTIRKENDSTAILAITSSIVANHAEDMAKAGAQGIVGKNDDLRLLTLAITTVATGGIWPDEASSAHFDTVHDAHRRVSSERSADLSARETEIVELWSRGLTAPRIADNLGISETTVRTHLQRATHKLGVSTPKELISKWLELRTL</sequence>
<keyword evidence="3" id="KW-0238">DNA-binding</keyword>
<dbReference type="InterPro" id="IPR001789">
    <property type="entry name" value="Sig_transdc_resp-reg_receiver"/>
</dbReference>
<dbReference type="EMBL" id="JAHBBD010000035">
    <property type="protein sequence ID" value="MBW3083750.1"/>
    <property type="molecule type" value="Genomic_DNA"/>
</dbReference>
<dbReference type="CDD" id="cd17535">
    <property type="entry name" value="REC_NarL-like"/>
    <property type="match status" value="1"/>
</dbReference>
<dbReference type="PANTHER" id="PTHR43214:SF41">
    <property type="entry name" value="NITRATE_NITRITE RESPONSE REGULATOR PROTEIN NARP"/>
    <property type="match status" value="1"/>
</dbReference>
<dbReference type="InterPro" id="IPR000792">
    <property type="entry name" value="Tscrpt_reg_LuxR_C"/>
</dbReference>
<keyword evidence="1 5" id="KW-0597">Phosphoprotein</keyword>
<dbReference type="Pfam" id="PF00072">
    <property type="entry name" value="Response_reg"/>
    <property type="match status" value="1"/>
</dbReference>
<keyword evidence="4" id="KW-0804">Transcription</keyword>
<evidence type="ECO:0000256" key="3">
    <source>
        <dbReference type="ARBA" id="ARBA00023125"/>
    </source>
</evidence>
<dbReference type="InterPro" id="IPR039420">
    <property type="entry name" value="WalR-like"/>
</dbReference>
<dbReference type="PANTHER" id="PTHR43214">
    <property type="entry name" value="TWO-COMPONENT RESPONSE REGULATOR"/>
    <property type="match status" value="1"/>
</dbReference>
<keyword evidence="2" id="KW-0805">Transcription regulation</keyword>